<keyword evidence="10" id="KW-1185">Reference proteome</keyword>
<evidence type="ECO:0000256" key="1">
    <source>
        <dbReference type="ARBA" id="ARBA00004370"/>
    </source>
</evidence>
<dbReference type="InterPro" id="IPR034804">
    <property type="entry name" value="SQR/QFR_C/D"/>
</dbReference>
<gene>
    <name evidence="9" type="ORF">A1O1_03843</name>
</gene>
<dbReference type="EMBL" id="AMWN01000003">
    <property type="protein sequence ID" value="EXJ90739.1"/>
    <property type="molecule type" value="Genomic_DNA"/>
</dbReference>
<dbReference type="Pfam" id="PF01127">
    <property type="entry name" value="Sdh_cyt"/>
    <property type="match status" value="1"/>
</dbReference>
<keyword evidence="4 8" id="KW-0479">Metal-binding</keyword>
<keyword evidence="7" id="KW-0472">Membrane</keyword>
<dbReference type="GO" id="GO:0046872">
    <property type="term" value="F:metal ion binding"/>
    <property type="evidence" value="ECO:0007669"/>
    <property type="project" value="UniProtKB-KW"/>
</dbReference>
<evidence type="ECO:0000256" key="2">
    <source>
        <dbReference type="ARBA" id="ARBA00022617"/>
    </source>
</evidence>
<keyword evidence="6 8" id="KW-0408">Iron</keyword>
<accession>W9Z886</accession>
<evidence type="ECO:0000313" key="10">
    <source>
        <dbReference type="Proteomes" id="UP000019484"/>
    </source>
</evidence>
<comment type="subcellular location">
    <subcellularLocation>
        <location evidence="1">Membrane</location>
    </subcellularLocation>
</comment>
<dbReference type="GO" id="GO:0006099">
    <property type="term" value="P:tricarboxylic acid cycle"/>
    <property type="evidence" value="ECO:0007669"/>
    <property type="project" value="InterPro"/>
</dbReference>
<comment type="cofactor">
    <cofactor evidence="8">
        <name>heme</name>
        <dbReference type="ChEBI" id="CHEBI:30413"/>
    </cofactor>
    <text evidence="8">The heme is bound between the two transmembrane subunits.</text>
</comment>
<comment type="caution">
    <text evidence="9">The sequence shown here is derived from an EMBL/GenBank/DDBJ whole genome shotgun (WGS) entry which is preliminary data.</text>
</comment>
<evidence type="ECO:0000313" key="9">
    <source>
        <dbReference type="EMBL" id="EXJ90739.1"/>
    </source>
</evidence>
<protein>
    <recommendedName>
        <fullName evidence="11">Succinate dehydrogenase cytochrome b556 subunit</fullName>
    </recommendedName>
</protein>
<dbReference type="Proteomes" id="UP000019484">
    <property type="component" value="Unassembled WGS sequence"/>
</dbReference>
<evidence type="ECO:0000256" key="7">
    <source>
        <dbReference type="ARBA" id="ARBA00023136"/>
    </source>
</evidence>
<keyword evidence="3" id="KW-0812">Transmembrane</keyword>
<dbReference type="GeneID" id="19158732"/>
<dbReference type="PANTHER" id="PTHR10978">
    <property type="entry name" value="SUCCINATE DEHYDROGENASE CYTOCHROME B560 SUBUNIT"/>
    <property type="match status" value="1"/>
</dbReference>
<dbReference type="InterPro" id="IPR014314">
    <property type="entry name" value="Succ_DH_cytb556"/>
</dbReference>
<keyword evidence="2 8" id="KW-0349">Heme</keyword>
<dbReference type="InterPro" id="IPR000701">
    <property type="entry name" value="SuccDH_FuR_B_TM-su"/>
</dbReference>
<evidence type="ECO:0008006" key="11">
    <source>
        <dbReference type="Google" id="ProtNLM"/>
    </source>
</evidence>
<evidence type="ECO:0000256" key="8">
    <source>
        <dbReference type="PIRSR" id="PIRSR000178-1"/>
    </source>
</evidence>
<sequence length="105" mass="11243">MVLGRADAQLLHADRGAGVYLRGGVPSFAAHGVASGMVEWFGALPAGARFAVKAVFGWSFMFHVIHGSRHLIWDTGAMLTNRQVQVSGWVELGLSVVATMGLMYL</sequence>
<dbReference type="STRING" id="1182541.W9Z886"/>
<evidence type="ECO:0000256" key="4">
    <source>
        <dbReference type="ARBA" id="ARBA00022723"/>
    </source>
</evidence>
<proteinExistence type="predicted"/>
<dbReference type="Gene3D" id="1.20.1300.10">
    <property type="entry name" value="Fumarate reductase/succinate dehydrogenase, transmembrane subunit"/>
    <property type="match status" value="1"/>
</dbReference>
<dbReference type="PIRSF" id="PIRSF000178">
    <property type="entry name" value="SDH_cyt_b560"/>
    <property type="match status" value="1"/>
</dbReference>
<reference evidence="9 10" key="1">
    <citation type="submission" date="2013-03" db="EMBL/GenBank/DDBJ databases">
        <title>The Genome Sequence of Capronia coronata CBS 617.96.</title>
        <authorList>
            <consortium name="The Broad Institute Genomics Platform"/>
            <person name="Cuomo C."/>
            <person name="de Hoog S."/>
            <person name="Gorbushina A."/>
            <person name="Walker B."/>
            <person name="Young S.K."/>
            <person name="Zeng Q."/>
            <person name="Gargeya S."/>
            <person name="Fitzgerald M."/>
            <person name="Haas B."/>
            <person name="Abouelleil A."/>
            <person name="Allen A.W."/>
            <person name="Alvarado L."/>
            <person name="Arachchi H.M."/>
            <person name="Berlin A.M."/>
            <person name="Chapman S.B."/>
            <person name="Gainer-Dewar J."/>
            <person name="Goldberg J."/>
            <person name="Griggs A."/>
            <person name="Gujja S."/>
            <person name="Hansen M."/>
            <person name="Howarth C."/>
            <person name="Imamovic A."/>
            <person name="Ireland A."/>
            <person name="Larimer J."/>
            <person name="McCowan C."/>
            <person name="Murphy C."/>
            <person name="Pearson M."/>
            <person name="Poon T.W."/>
            <person name="Priest M."/>
            <person name="Roberts A."/>
            <person name="Saif S."/>
            <person name="Shea T."/>
            <person name="Sisk P."/>
            <person name="Sykes S."/>
            <person name="Wortman J."/>
            <person name="Nusbaum C."/>
            <person name="Birren B."/>
        </authorList>
    </citation>
    <scope>NUCLEOTIDE SEQUENCE [LARGE SCALE GENOMIC DNA]</scope>
    <source>
        <strain evidence="9 10">CBS 617.96</strain>
    </source>
</reference>
<dbReference type="HOGENOM" id="CLU_2236280_0_0_1"/>
<dbReference type="GO" id="GO:0005739">
    <property type="term" value="C:mitochondrion"/>
    <property type="evidence" value="ECO:0007669"/>
    <property type="project" value="GOC"/>
</dbReference>
<dbReference type="AlphaFoldDB" id="W9Z886"/>
<dbReference type="GO" id="GO:0016020">
    <property type="term" value="C:membrane"/>
    <property type="evidence" value="ECO:0007669"/>
    <property type="project" value="UniProtKB-SubCell"/>
</dbReference>
<feature type="binding site" description="axial binding residue" evidence="8">
    <location>
        <position position="63"/>
    </location>
    <ligand>
        <name>heme</name>
        <dbReference type="ChEBI" id="CHEBI:30413"/>
        <note>ligand shared with second transmembrane subunit</note>
    </ligand>
    <ligandPart>
        <name>Fe</name>
        <dbReference type="ChEBI" id="CHEBI:18248"/>
    </ligandPart>
</feature>
<dbReference type="GO" id="GO:0006121">
    <property type="term" value="P:mitochondrial electron transport, succinate to ubiquinone"/>
    <property type="evidence" value="ECO:0007669"/>
    <property type="project" value="TreeGrafter"/>
</dbReference>
<dbReference type="OrthoDB" id="588261at2759"/>
<evidence type="ECO:0000256" key="3">
    <source>
        <dbReference type="ARBA" id="ARBA00022692"/>
    </source>
</evidence>
<dbReference type="RefSeq" id="XP_007722933.1">
    <property type="nucleotide sequence ID" value="XM_007724743.1"/>
</dbReference>
<name>W9Z886_9EURO</name>
<dbReference type="SUPFAM" id="SSF81343">
    <property type="entry name" value="Fumarate reductase respiratory complex transmembrane subunits"/>
    <property type="match status" value="1"/>
</dbReference>
<organism evidence="9 10">
    <name type="scientific">Capronia coronata CBS 617.96</name>
    <dbReference type="NCBI Taxonomy" id="1182541"/>
    <lineage>
        <taxon>Eukaryota</taxon>
        <taxon>Fungi</taxon>
        <taxon>Dikarya</taxon>
        <taxon>Ascomycota</taxon>
        <taxon>Pezizomycotina</taxon>
        <taxon>Eurotiomycetes</taxon>
        <taxon>Chaetothyriomycetidae</taxon>
        <taxon>Chaetothyriales</taxon>
        <taxon>Herpotrichiellaceae</taxon>
        <taxon>Capronia</taxon>
    </lineage>
</organism>
<dbReference type="PANTHER" id="PTHR10978:SF5">
    <property type="entry name" value="SUCCINATE DEHYDROGENASE CYTOCHROME B560 SUBUNIT, MITOCHONDRIAL"/>
    <property type="match status" value="1"/>
</dbReference>
<evidence type="ECO:0000256" key="6">
    <source>
        <dbReference type="ARBA" id="ARBA00023004"/>
    </source>
</evidence>
<keyword evidence="5" id="KW-1133">Transmembrane helix</keyword>
<dbReference type="GO" id="GO:0009055">
    <property type="term" value="F:electron transfer activity"/>
    <property type="evidence" value="ECO:0007669"/>
    <property type="project" value="InterPro"/>
</dbReference>
<evidence type="ECO:0000256" key="5">
    <source>
        <dbReference type="ARBA" id="ARBA00022989"/>
    </source>
</evidence>